<dbReference type="InterPro" id="IPR050659">
    <property type="entry name" value="Peptidase_M24B"/>
</dbReference>
<keyword evidence="2" id="KW-0645">Protease</keyword>
<keyword evidence="2" id="KW-0378">Hydrolase</keyword>
<evidence type="ECO:0000259" key="1">
    <source>
        <dbReference type="Pfam" id="PF00557"/>
    </source>
</evidence>
<dbReference type="GO" id="GO:0004177">
    <property type="term" value="F:aminopeptidase activity"/>
    <property type="evidence" value="ECO:0007669"/>
    <property type="project" value="UniProtKB-KW"/>
</dbReference>
<dbReference type="Gene3D" id="3.90.230.10">
    <property type="entry name" value="Creatinase/methionine aminopeptidase superfamily"/>
    <property type="match status" value="1"/>
</dbReference>
<dbReference type="InterPro" id="IPR036005">
    <property type="entry name" value="Creatinase/aminopeptidase-like"/>
</dbReference>
<dbReference type="PANTHER" id="PTHR46112:SF2">
    <property type="entry name" value="XAA-PRO AMINOPEPTIDASE P-RELATED"/>
    <property type="match status" value="1"/>
</dbReference>
<dbReference type="SUPFAM" id="SSF55920">
    <property type="entry name" value="Creatinase/aminopeptidase"/>
    <property type="match status" value="1"/>
</dbReference>
<evidence type="ECO:0000313" key="2">
    <source>
        <dbReference type="EMBL" id="EPE28425.1"/>
    </source>
</evidence>
<gene>
    <name evidence="2" type="ORF">GLAREA_09545</name>
</gene>
<organism evidence="2 3">
    <name type="scientific">Glarea lozoyensis (strain ATCC 20868 / MF5171)</name>
    <dbReference type="NCBI Taxonomy" id="1116229"/>
    <lineage>
        <taxon>Eukaryota</taxon>
        <taxon>Fungi</taxon>
        <taxon>Dikarya</taxon>
        <taxon>Ascomycota</taxon>
        <taxon>Pezizomycotina</taxon>
        <taxon>Leotiomycetes</taxon>
        <taxon>Helotiales</taxon>
        <taxon>Helotiaceae</taxon>
        <taxon>Glarea</taxon>
    </lineage>
</organism>
<dbReference type="RefSeq" id="XP_008084333.1">
    <property type="nucleotide sequence ID" value="XM_008086142.1"/>
</dbReference>
<feature type="domain" description="Peptidase M24" evidence="1">
    <location>
        <begin position="4"/>
        <end position="115"/>
    </location>
</feature>
<name>S3CRX4_GLAL2</name>
<evidence type="ECO:0000313" key="3">
    <source>
        <dbReference type="Proteomes" id="UP000016922"/>
    </source>
</evidence>
<dbReference type="InterPro" id="IPR000994">
    <property type="entry name" value="Pept_M24"/>
</dbReference>
<sequence>MRECMYPSLTEDQVMEVLDNTLRVAGMDPFFDIVLFNEDARNSYGETVGSKVLEAATFVLIDVGAHLFGYSSDICRTFFPPSFTKPTTAAEVAALSPIIRTKLSVWDTVLEAQTQSRHVLKGLFVISVDSYCFLLV</sequence>
<accession>S3CRX4</accession>
<dbReference type="HOGENOM" id="CLU_1875640_0_0_1"/>
<keyword evidence="3" id="KW-1185">Reference proteome</keyword>
<reference evidence="2 3" key="1">
    <citation type="journal article" date="2013" name="BMC Genomics">
        <title>Genomics-driven discovery of the pneumocandin biosynthetic gene cluster in the fungus Glarea lozoyensis.</title>
        <authorList>
            <person name="Chen L."/>
            <person name="Yue Q."/>
            <person name="Zhang X."/>
            <person name="Xiang M."/>
            <person name="Wang C."/>
            <person name="Li S."/>
            <person name="Che Y."/>
            <person name="Ortiz-Lopez F.J."/>
            <person name="Bills G.F."/>
            <person name="Liu X."/>
            <person name="An Z."/>
        </authorList>
    </citation>
    <scope>NUCLEOTIDE SEQUENCE [LARGE SCALE GENOMIC DNA]</scope>
    <source>
        <strain evidence="3">ATCC 20868 / MF5171</strain>
    </source>
</reference>
<keyword evidence="2" id="KW-0031">Aminopeptidase</keyword>
<protein>
    <submittedName>
        <fullName evidence="2">Creatinase/aminopeptidase</fullName>
    </submittedName>
</protein>
<dbReference type="Pfam" id="PF00557">
    <property type="entry name" value="Peptidase_M24"/>
    <property type="match status" value="1"/>
</dbReference>
<dbReference type="STRING" id="1116229.S3CRX4"/>
<dbReference type="OrthoDB" id="9995434at2759"/>
<dbReference type="KEGG" id="glz:GLAREA_09545"/>
<dbReference type="PANTHER" id="PTHR46112">
    <property type="entry name" value="AMINOPEPTIDASE"/>
    <property type="match status" value="1"/>
</dbReference>
<dbReference type="AlphaFoldDB" id="S3CRX4"/>
<proteinExistence type="predicted"/>
<dbReference type="Proteomes" id="UP000016922">
    <property type="component" value="Unassembled WGS sequence"/>
</dbReference>
<dbReference type="eggNOG" id="KOG2414">
    <property type="taxonomic scope" value="Eukaryota"/>
</dbReference>
<dbReference type="EMBL" id="KE145368">
    <property type="protein sequence ID" value="EPE28425.1"/>
    <property type="molecule type" value="Genomic_DNA"/>
</dbReference>
<dbReference type="GeneID" id="19468593"/>